<accession>A0A813G0G5</accession>
<evidence type="ECO:0000313" key="3">
    <source>
        <dbReference type="Proteomes" id="UP000654075"/>
    </source>
</evidence>
<dbReference type="OMA" id="MCAELET"/>
<dbReference type="AlphaFoldDB" id="A0A813G0G5"/>
<keyword evidence="3" id="KW-1185">Reference proteome</keyword>
<feature type="non-terminal residue" evidence="2">
    <location>
        <position position="239"/>
    </location>
</feature>
<gene>
    <name evidence="2" type="ORF">PGLA1383_LOCUS35990</name>
</gene>
<reference evidence="2" key="1">
    <citation type="submission" date="2021-02" db="EMBL/GenBank/DDBJ databases">
        <authorList>
            <person name="Dougan E. K."/>
            <person name="Rhodes N."/>
            <person name="Thang M."/>
            <person name="Chan C."/>
        </authorList>
    </citation>
    <scope>NUCLEOTIDE SEQUENCE</scope>
</reference>
<sequence>VSKLDSERLERGQEVQEALNDLEAHRELMEGLHQELQEERKVAGDLEARCGELEDRLDLRASYRDSSQVSSAEVRSQEERRQEEVLAREEHFVAAAHDRLAASLSERASLRAARERSEAVASPASRRPQDMVPARYQLRAALGELAEEAVRLAETSSTRIERRIEHAACRVAATAASTRVVSASLARRCHSWDEELLGLLGAVREAEFVSARQLELRRQQPVSTTTAAAVIEVAVLRHA</sequence>
<feature type="coiled-coil region" evidence="1">
    <location>
        <begin position="15"/>
        <end position="56"/>
    </location>
</feature>
<dbReference type="OrthoDB" id="430330at2759"/>
<protein>
    <submittedName>
        <fullName evidence="2">Uncharacterized protein</fullName>
    </submittedName>
</protein>
<evidence type="ECO:0000313" key="2">
    <source>
        <dbReference type="EMBL" id="CAE8618362.1"/>
    </source>
</evidence>
<dbReference type="Proteomes" id="UP000654075">
    <property type="component" value="Unassembled WGS sequence"/>
</dbReference>
<organism evidence="2 3">
    <name type="scientific">Polarella glacialis</name>
    <name type="common">Dinoflagellate</name>
    <dbReference type="NCBI Taxonomy" id="89957"/>
    <lineage>
        <taxon>Eukaryota</taxon>
        <taxon>Sar</taxon>
        <taxon>Alveolata</taxon>
        <taxon>Dinophyceae</taxon>
        <taxon>Suessiales</taxon>
        <taxon>Suessiaceae</taxon>
        <taxon>Polarella</taxon>
    </lineage>
</organism>
<feature type="non-terminal residue" evidence="2">
    <location>
        <position position="1"/>
    </location>
</feature>
<evidence type="ECO:0000256" key="1">
    <source>
        <dbReference type="SAM" id="Coils"/>
    </source>
</evidence>
<comment type="caution">
    <text evidence="2">The sequence shown here is derived from an EMBL/GenBank/DDBJ whole genome shotgun (WGS) entry which is preliminary data.</text>
</comment>
<name>A0A813G0G5_POLGL</name>
<keyword evidence="1" id="KW-0175">Coiled coil</keyword>
<dbReference type="EMBL" id="CAJNNV010026499">
    <property type="protein sequence ID" value="CAE8618362.1"/>
    <property type="molecule type" value="Genomic_DNA"/>
</dbReference>
<proteinExistence type="predicted"/>